<keyword evidence="7" id="KW-0732">Signal</keyword>
<keyword evidence="5" id="KW-0326">Glycosidase</keyword>
<dbReference type="STRING" id="92696.A0A4R0RK49"/>
<dbReference type="InterPro" id="IPR025705">
    <property type="entry name" value="Beta_hexosaminidase_sua/sub"/>
</dbReference>
<evidence type="ECO:0000256" key="2">
    <source>
        <dbReference type="ARBA" id="ARBA00006285"/>
    </source>
</evidence>
<dbReference type="Proteomes" id="UP000292702">
    <property type="component" value="Unassembled WGS sequence"/>
</dbReference>
<keyword evidence="4" id="KW-0378">Hydrolase</keyword>
<dbReference type="OrthoDB" id="428480at2759"/>
<dbReference type="Pfam" id="PF02838">
    <property type="entry name" value="Glyco_hydro_20b"/>
    <property type="match status" value="1"/>
</dbReference>
<feature type="signal peptide" evidence="7">
    <location>
        <begin position="1"/>
        <end position="18"/>
    </location>
</feature>
<evidence type="ECO:0000256" key="1">
    <source>
        <dbReference type="ARBA" id="ARBA00001231"/>
    </source>
</evidence>
<dbReference type="Pfam" id="PF00728">
    <property type="entry name" value="Glyco_hydro_20"/>
    <property type="match status" value="1"/>
</dbReference>
<dbReference type="InterPro" id="IPR015883">
    <property type="entry name" value="Glyco_hydro_20_cat"/>
</dbReference>
<accession>A0A4R0RK49</accession>
<dbReference type="EC" id="3.2.1.52" evidence="3"/>
<evidence type="ECO:0000259" key="9">
    <source>
        <dbReference type="Pfam" id="PF02838"/>
    </source>
</evidence>
<feature type="active site" description="Proton donor" evidence="6">
    <location>
        <position position="339"/>
    </location>
</feature>
<dbReference type="PRINTS" id="PR00738">
    <property type="entry name" value="GLHYDRLASE20"/>
</dbReference>
<sequence>MLSVQLAVTLSLVVSTLATGLLPQIPSVASFSPSLDDNFQLIESVRIIVDSKVASQGSPSLLDFAKVFRNDLSTVTSTPILPVHVSNPDIQTLSLPSIFLTIDTKKSYSLFNGKPTEEGYDLVTTRNSIIITASAPIGVWWGTRTVIQQAVLAAASGSKDIFIPAGNVTDTPGWDVRGFMLDVGRHWFATDFLSELCIYASFFKINEFHLHASDNLWNPAFLYGDGNEGWKNLYAAFRFQPAQGSHNAGLVPRKNESWTQSDFRAMQTTCAQHGVALIPEIDTPGHSLVINQWKPQLMETGAPDHLNLSIPETIPTIKGIWDEFLPWFSASEVSIGADEYDANLADDYINFVNEMSSYIHQTSGKSIRIWGTNEPSDTLSVSKNITIQHWDFPGDDIPVRLMDAGYQVINSEQSFLYLDGKTSEDGQFPQELNQALIWSGAPGGTGWAPNIFSSDDASNNTSINNPNLRGSIMALWNDWGNNATTRFEIYYQLARSLAVFGEKAWAGSEVRPTALTRSQFDVAYPILNAAAPGQNLNRVVPARNNVVYDYKTVSNGQSTAIASVGPPYTMTFNVKPSARSPSQGLLFEGIDSKLHVANLTFEATGQLYPLGYVLPLDKWTKVAIHATREYTYAIIDDDPTNERYWTTLMDIWGDYMATGNISFAAPAQTFGGDAFSGTIKDVSIVLGV</sequence>
<dbReference type="SUPFAM" id="SSF55545">
    <property type="entry name" value="beta-N-acetylhexosaminidase-like domain"/>
    <property type="match status" value="1"/>
</dbReference>
<gene>
    <name evidence="10" type="ORF">EIP91_011830</name>
</gene>
<keyword evidence="11" id="KW-1185">Reference proteome</keyword>
<evidence type="ECO:0000256" key="4">
    <source>
        <dbReference type="ARBA" id="ARBA00022801"/>
    </source>
</evidence>
<evidence type="ECO:0000256" key="6">
    <source>
        <dbReference type="PIRSR" id="PIRSR625705-1"/>
    </source>
</evidence>
<dbReference type="PANTHER" id="PTHR43678:SF1">
    <property type="entry name" value="BETA-N-ACETYLHEXOSAMINIDASE"/>
    <property type="match status" value="1"/>
</dbReference>
<dbReference type="InterPro" id="IPR052764">
    <property type="entry name" value="GH20_Enzymes"/>
</dbReference>
<organism evidence="10 11">
    <name type="scientific">Steccherinum ochraceum</name>
    <dbReference type="NCBI Taxonomy" id="92696"/>
    <lineage>
        <taxon>Eukaryota</taxon>
        <taxon>Fungi</taxon>
        <taxon>Dikarya</taxon>
        <taxon>Basidiomycota</taxon>
        <taxon>Agaricomycotina</taxon>
        <taxon>Agaricomycetes</taxon>
        <taxon>Polyporales</taxon>
        <taxon>Steccherinaceae</taxon>
        <taxon>Steccherinum</taxon>
    </lineage>
</organism>
<dbReference type="GO" id="GO:0004563">
    <property type="term" value="F:beta-N-acetylhexosaminidase activity"/>
    <property type="evidence" value="ECO:0007669"/>
    <property type="project" value="UniProtKB-EC"/>
</dbReference>
<name>A0A4R0RK49_9APHY</name>
<dbReference type="CDD" id="cd06564">
    <property type="entry name" value="GH20_DspB_LnbB-like"/>
    <property type="match status" value="1"/>
</dbReference>
<dbReference type="EMBL" id="RWJN01000082">
    <property type="protein sequence ID" value="TCD67896.1"/>
    <property type="molecule type" value="Genomic_DNA"/>
</dbReference>
<dbReference type="Gene3D" id="3.30.379.10">
    <property type="entry name" value="Chitobiase/beta-hexosaminidase domain 2-like"/>
    <property type="match status" value="1"/>
</dbReference>
<proteinExistence type="inferred from homology"/>
<feature type="chain" id="PRO_5020264527" description="beta-N-acetylhexosaminidase" evidence="7">
    <location>
        <begin position="19"/>
        <end position="688"/>
    </location>
</feature>
<dbReference type="PANTHER" id="PTHR43678">
    <property type="entry name" value="PUTATIVE (AFU_ORTHOLOGUE AFUA_2G00640)-RELATED"/>
    <property type="match status" value="1"/>
</dbReference>
<comment type="similarity">
    <text evidence="2">Belongs to the glycosyl hydrolase 20 family.</text>
</comment>
<comment type="caution">
    <text evidence="10">The sequence shown here is derived from an EMBL/GenBank/DDBJ whole genome shotgun (WGS) entry which is preliminary data.</text>
</comment>
<dbReference type="InterPro" id="IPR029018">
    <property type="entry name" value="Hex-like_dom2"/>
</dbReference>
<dbReference type="AlphaFoldDB" id="A0A4R0RK49"/>
<evidence type="ECO:0000256" key="7">
    <source>
        <dbReference type="SAM" id="SignalP"/>
    </source>
</evidence>
<dbReference type="SUPFAM" id="SSF51445">
    <property type="entry name" value="(Trans)glycosidases"/>
    <property type="match status" value="1"/>
</dbReference>
<evidence type="ECO:0000313" key="11">
    <source>
        <dbReference type="Proteomes" id="UP000292702"/>
    </source>
</evidence>
<protein>
    <recommendedName>
        <fullName evidence="3">beta-N-acetylhexosaminidase</fullName>
        <ecNumber evidence="3">3.2.1.52</ecNumber>
    </recommendedName>
</protein>
<dbReference type="InterPro" id="IPR017853">
    <property type="entry name" value="GH"/>
</dbReference>
<evidence type="ECO:0000259" key="8">
    <source>
        <dbReference type="Pfam" id="PF00728"/>
    </source>
</evidence>
<dbReference type="Gene3D" id="3.20.20.80">
    <property type="entry name" value="Glycosidases"/>
    <property type="match status" value="1"/>
</dbReference>
<comment type="catalytic activity">
    <reaction evidence="1">
        <text>Hydrolysis of terminal non-reducing N-acetyl-D-hexosamine residues in N-acetyl-beta-D-hexosaminides.</text>
        <dbReference type="EC" id="3.2.1.52"/>
    </reaction>
</comment>
<dbReference type="InterPro" id="IPR015882">
    <property type="entry name" value="HEX_bac_N"/>
</dbReference>
<evidence type="ECO:0000313" key="10">
    <source>
        <dbReference type="EMBL" id="TCD67896.1"/>
    </source>
</evidence>
<dbReference type="GO" id="GO:0005975">
    <property type="term" value="P:carbohydrate metabolic process"/>
    <property type="evidence" value="ECO:0007669"/>
    <property type="project" value="InterPro"/>
</dbReference>
<evidence type="ECO:0000256" key="5">
    <source>
        <dbReference type="ARBA" id="ARBA00023295"/>
    </source>
</evidence>
<feature type="domain" description="Glycoside hydrolase family 20 catalytic" evidence="8">
    <location>
        <begin position="177"/>
        <end position="506"/>
    </location>
</feature>
<feature type="domain" description="Beta-hexosaminidase bacterial type N-terminal" evidence="9">
    <location>
        <begin position="25"/>
        <end position="170"/>
    </location>
</feature>
<reference evidence="10 11" key="1">
    <citation type="submission" date="2018-11" db="EMBL/GenBank/DDBJ databases">
        <title>Genome assembly of Steccherinum ochraceum LE-BIN_3174, the white-rot fungus of the Steccherinaceae family (The Residual Polyporoid clade, Polyporales, Basidiomycota).</title>
        <authorList>
            <person name="Fedorova T.V."/>
            <person name="Glazunova O.A."/>
            <person name="Landesman E.O."/>
            <person name="Moiseenko K.V."/>
            <person name="Psurtseva N.V."/>
            <person name="Savinova O.S."/>
            <person name="Shakhova N.V."/>
            <person name="Tyazhelova T.V."/>
            <person name="Vasina D.V."/>
        </authorList>
    </citation>
    <scope>NUCLEOTIDE SEQUENCE [LARGE SCALE GENOMIC DNA]</scope>
    <source>
        <strain evidence="10 11">LE-BIN_3174</strain>
    </source>
</reference>
<evidence type="ECO:0000256" key="3">
    <source>
        <dbReference type="ARBA" id="ARBA00012663"/>
    </source>
</evidence>